<dbReference type="Pfam" id="PF03446">
    <property type="entry name" value="NAD_binding_2"/>
    <property type="match status" value="1"/>
</dbReference>
<evidence type="ECO:0000313" key="14">
    <source>
        <dbReference type="Proteomes" id="UP000663832"/>
    </source>
</evidence>
<comment type="similarity">
    <text evidence="2">Belongs to the HIBADH-related family. 3-hydroxyisobutyrate dehydrogenase subfamily.</text>
</comment>
<dbReference type="GO" id="GO:0051287">
    <property type="term" value="F:NAD binding"/>
    <property type="evidence" value="ECO:0007669"/>
    <property type="project" value="InterPro"/>
</dbReference>
<evidence type="ECO:0000256" key="3">
    <source>
        <dbReference type="ARBA" id="ARBA00012991"/>
    </source>
</evidence>
<comment type="catalytic activity">
    <reaction evidence="7 9">
        <text>3-hydroxy-2-methylpropanoate + NAD(+) = 2-methyl-3-oxopropanoate + NADH + H(+)</text>
        <dbReference type="Rhea" id="RHEA:17681"/>
        <dbReference type="ChEBI" id="CHEBI:11805"/>
        <dbReference type="ChEBI" id="CHEBI:15378"/>
        <dbReference type="ChEBI" id="CHEBI:57540"/>
        <dbReference type="ChEBI" id="CHEBI:57700"/>
        <dbReference type="ChEBI" id="CHEBI:57945"/>
        <dbReference type="EC" id="1.1.1.31"/>
    </reaction>
</comment>
<feature type="domain" description="3-hydroxyisobutyrate dehydrogenase-like NAD-binding" evidence="11">
    <location>
        <begin position="172"/>
        <end position="298"/>
    </location>
</feature>
<dbReference type="EMBL" id="CAJNOM010000214">
    <property type="protein sequence ID" value="CAF1238900.1"/>
    <property type="molecule type" value="Genomic_DNA"/>
</dbReference>
<dbReference type="Proteomes" id="UP000663832">
    <property type="component" value="Unassembled WGS sequence"/>
</dbReference>
<dbReference type="InterPro" id="IPR011548">
    <property type="entry name" value="HIBADH"/>
</dbReference>
<proteinExistence type="inferred from homology"/>
<gene>
    <name evidence="12" type="ORF">BJG266_LOCUS5228</name>
    <name evidence="13" type="ORF">QVE165_LOCUS27859</name>
</gene>
<dbReference type="PIRSF" id="PIRSF000103">
    <property type="entry name" value="HIBADH"/>
    <property type="match status" value="1"/>
</dbReference>
<dbReference type="InterPro" id="IPR002204">
    <property type="entry name" value="3-OH-isobutyrate_DH-rel_CS"/>
</dbReference>
<dbReference type="GO" id="GO:0005739">
    <property type="term" value="C:mitochondrion"/>
    <property type="evidence" value="ECO:0007669"/>
    <property type="project" value="TreeGrafter"/>
</dbReference>
<name>A0A813SY03_9BILA</name>
<evidence type="ECO:0000313" key="12">
    <source>
        <dbReference type="EMBL" id="CAF0801513.1"/>
    </source>
</evidence>
<feature type="domain" description="6-phosphogluconate dehydrogenase NADP-binding" evidence="10">
    <location>
        <begin position="11"/>
        <end position="167"/>
    </location>
</feature>
<dbReference type="SUPFAM" id="SSF51735">
    <property type="entry name" value="NAD(P)-binding Rossmann-fold domains"/>
    <property type="match status" value="1"/>
</dbReference>
<comment type="caution">
    <text evidence="12">The sequence shown here is derived from an EMBL/GenBank/DDBJ whole genome shotgun (WGS) entry which is preliminary data.</text>
</comment>
<dbReference type="InterPro" id="IPR006115">
    <property type="entry name" value="6PGDH_NADP-bd"/>
</dbReference>
<dbReference type="Gene3D" id="1.10.1040.10">
    <property type="entry name" value="N-(1-d-carboxylethyl)-l-norvaline Dehydrogenase, domain 2"/>
    <property type="match status" value="1"/>
</dbReference>
<dbReference type="NCBIfam" id="TIGR01692">
    <property type="entry name" value="HIBADH"/>
    <property type="match status" value="1"/>
</dbReference>
<dbReference type="GO" id="GO:0008442">
    <property type="term" value="F:3-hydroxyisobutyrate dehydrogenase activity"/>
    <property type="evidence" value="ECO:0007669"/>
    <property type="project" value="UniProtKB-EC"/>
</dbReference>
<organism evidence="12 15">
    <name type="scientific">Adineta steineri</name>
    <dbReference type="NCBI Taxonomy" id="433720"/>
    <lineage>
        <taxon>Eukaryota</taxon>
        <taxon>Metazoa</taxon>
        <taxon>Spiralia</taxon>
        <taxon>Gnathifera</taxon>
        <taxon>Rotifera</taxon>
        <taxon>Eurotatoria</taxon>
        <taxon>Bdelloidea</taxon>
        <taxon>Adinetida</taxon>
        <taxon>Adinetidae</taxon>
        <taxon>Adineta</taxon>
    </lineage>
</organism>
<accession>A0A813SY03</accession>
<evidence type="ECO:0000256" key="5">
    <source>
        <dbReference type="ARBA" id="ARBA00023002"/>
    </source>
</evidence>
<dbReference type="Gene3D" id="3.40.50.720">
    <property type="entry name" value="NAD(P)-binding Rossmann-like Domain"/>
    <property type="match status" value="1"/>
</dbReference>
<dbReference type="InterPro" id="IPR008927">
    <property type="entry name" value="6-PGluconate_DH-like_C_sf"/>
</dbReference>
<evidence type="ECO:0000256" key="4">
    <source>
        <dbReference type="ARBA" id="ARBA00022456"/>
    </source>
</evidence>
<dbReference type="InterPro" id="IPR029154">
    <property type="entry name" value="HIBADH-like_NADP-bd"/>
</dbReference>
<evidence type="ECO:0000256" key="7">
    <source>
        <dbReference type="ARBA" id="ARBA00049197"/>
    </source>
</evidence>
<feature type="active site" evidence="8">
    <location>
        <position position="178"/>
    </location>
</feature>
<comment type="pathway">
    <text evidence="1 9">Amino-acid degradation; L-valine degradation.</text>
</comment>
<sequence length="302" mass="33195">MVYLSLTRYASIGFFGLGNMGKHMVINLLKVNHNVTIFDTDSKTFDYFKEYKHVNIANKPEYVIQQSDFIILMLPNGDIVRNVCQSNIFPLARKGTFIIDCSTIDLRTSKELAKIAQNEKLHFIDAPVSGGVIGAQQGTLTFMVGCELDDFKSIKPILAKMGKNIVRAGTNGSGLAAKICNNLLAAISMIGTSEAMNLGIKLGLEKKVLNELINSSTGQCWSSQSYNPCPGIIPNIPSNNNYQGGFASELMTKDLLIALDAAKDVQAMTPLTEHATKFYQEICSNGLNKKDFSVVFQYLNKE</sequence>
<evidence type="ECO:0000259" key="10">
    <source>
        <dbReference type="Pfam" id="PF03446"/>
    </source>
</evidence>
<dbReference type="InterPro" id="IPR036291">
    <property type="entry name" value="NAD(P)-bd_dom_sf"/>
</dbReference>
<dbReference type="GO" id="GO:0050661">
    <property type="term" value="F:NADP binding"/>
    <property type="evidence" value="ECO:0007669"/>
    <property type="project" value="InterPro"/>
</dbReference>
<dbReference type="InterPro" id="IPR013328">
    <property type="entry name" value="6PGD_dom2"/>
</dbReference>
<evidence type="ECO:0000256" key="6">
    <source>
        <dbReference type="ARBA" id="ARBA00023027"/>
    </source>
</evidence>
<keyword evidence="14" id="KW-1185">Reference proteome</keyword>
<evidence type="ECO:0000256" key="1">
    <source>
        <dbReference type="ARBA" id="ARBA00005109"/>
    </source>
</evidence>
<keyword evidence="4 9" id="KW-0101">Branched-chain amino acid catabolism</keyword>
<dbReference type="SUPFAM" id="SSF48179">
    <property type="entry name" value="6-phosphogluconate dehydrogenase C-terminal domain-like"/>
    <property type="match status" value="1"/>
</dbReference>
<evidence type="ECO:0000256" key="8">
    <source>
        <dbReference type="PIRSR" id="PIRSR000103-1"/>
    </source>
</evidence>
<keyword evidence="5 9" id="KW-0560">Oxidoreductase</keyword>
<evidence type="ECO:0000256" key="2">
    <source>
        <dbReference type="ARBA" id="ARBA00006013"/>
    </source>
</evidence>
<keyword evidence="6 9" id="KW-0520">NAD</keyword>
<dbReference type="EC" id="1.1.1.31" evidence="3 9"/>
<dbReference type="FunFam" id="1.10.1040.10:FF:000006">
    <property type="entry name" value="3-hydroxyisobutyrate dehydrogenase"/>
    <property type="match status" value="1"/>
</dbReference>
<evidence type="ECO:0000259" key="11">
    <source>
        <dbReference type="Pfam" id="PF14833"/>
    </source>
</evidence>
<dbReference type="Proteomes" id="UP000663877">
    <property type="component" value="Unassembled WGS sequence"/>
</dbReference>
<dbReference type="GO" id="GO:0006574">
    <property type="term" value="P:L-valine catabolic process"/>
    <property type="evidence" value="ECO:0007669"/>
    <property type="project" value="UniProtKB-UniPathway"/>
</dbReference>
<dbReference type="PANTHER" id="PTHR22981">
    <property type="entry name" value="3-HYDROXYISOBUTYRATE DEHYDROGENASE-RELATED"/>
    <property type="match status" value="1"/>
</dbReference>
<reference evidence="12" key="1">
    <citation type="submission" date="2021-02" db="EMBL/GenBank/DDBJ databases">
        <authorList>
            <person name="Nowell W R."/>
        </authorList>
    </citation>
    <scope>NUCLEOTIDE SEQUENCE</scope>
</reference>
<dbReference type="AlphaFoldDB" id="A0A813SY03"/>
<dbReference type="Pfam" id="PF14833">
    <property type="entry name" value="NAD_binding_11"/>
    <property type="match status" value="1"/>
</dbReference>
<evidence type="ECO:0000313" key="13">
    <source>
        <dbReference type="EMBL" id="CAF1238900.1"/>
    </source>
</evidence>
<evidence type="ECO:0000313" key="15">
    <source>
        <dbReference type="Proteomes" id="UP000663877"/>
    </source>
</evidence>
<dbReference type="EMBL" id="CAJNOI010000013">
    <property type="protein sequence ID" value="CAF0801513.1"/>
    <property type="molecule type" value="Genomic_DNA"/>
</dbReference>
<dbReference type="PROSITE" id="PS00895">
    <property type="entry name" value="3_HYDROXYISOBUT_DH"/>
    <property type="match status" value="1"/>
</dbReference>
<dbReference type="PANTHER" id="PTHR22981:SF7">
    <property type="entry name" value="3-HYDROXYISOBUTYRATE DEHYDROGENASE, MITOCHONDRIAL"/>
    <property type="match status" value="1"/>
</dbReference>
<dbReference type="OrthoDB" id="435038at2759"/>
<dbReference type="InterPro" id="IPR015815">
    <property type="entry name" value="HIBADH-related"/>
</dbReference>
<dbReference type="UniPathway" id="UPA00362"/>
<protein>
    <recommendedName>
        <fullName evidence="3 9">3-hydroxyisobutyrate dehydrogenase</fullName>
        <shortName evidence="9">HIBADH</shortName>
        <ecNumber evidence="3 9">1.1.1.31</ecNumber>
    </recommendedName>
</protein>
<evidence type="ECO:0000256" key="9">
    <source>
        <dbReference type="RuleBase" id="RU910714"/>
    </source>
</evidence>